<evidence type="ECO:0000313" key="2">
    <source>
        <dbReference type="Proteomes" id="UP000187283"/>
    </source>
</evidence>
<sequence>MGKARSAPGLVSSFIGIRITLQLRPPKSIILYVIHVFVGEAGSEEEDLNRSHDRSSESKWALKIFEKGFQIPFKKLESSSKDYSSNLSSIFDEHSFPDGGGKSIEALIYKISLNIRPEIHSDPVRKYGNVTHH</sequence>
<dbReference type="Proteomes" id="UP000187283">
    <property type="component" value="Unassembled WGS sequence"/>
</dbReference>
<reference evidence="1 2" key="1">
    <citation type="submission" date="2017-01" db="EMBL/GenBank/DDBJ databases">
        <authorList>
            <person name="Mah S.A."/>
            <person name="Swanson W.J."/>
            <person name="Moy G.W."/>
            <person name="Vacquier V.D."/>
        </authorList>
    </citation>
    <scope>NUCLEOTIDE SEQUENCE [LARGE SCALE GENOMIC DNA]</scope>
    <source>
        <strain evidence="1 2">GSMNP</strain>
    </source>
</reference>
<proteinExistence type="predicted"/>
<dbReference type="EMBL" id="LSSN01000710">
    <property type="protein sequence ID" value="OMJ22667.1"/>
    <property type="molecule type" value="Genomic_DNA"/>
</dbReference>
<organism evidence="1 2">
    <name type="scientific">Smittium culicis</name>
    <dbReference type="NCBI Taxonomy" id="133412"/>
    <lineage>
        <taxon>Eukaryota</taxon>
        <taxon>Fungi</taxon>
        <taxon>Fungi incertae sedis</taxon>
        <taxon>Zoopagomycota</taxon>
        <taxon>Kickxellomycotina</taxon>
        <taxon>Harpellomycetes</taxon>
        <taxon>Harpellales</taxon>
        <taxon>Legeriomycetaceae</taxon>
        <taxon>Smittium</taxon>
    </lineage>
</organism>
<comment type="caution">
    <text evidence="1">The sequence shown here is derived from an EMBL/GenBank/DDBJ whole genome shotgun (WGS) entry which is preliminary data.</text>
</comment>
<evidence type="ECO:0000313" key="1">
    <source>
        <dbReference type="EMBL" id="OMJ22667.1"/>
    </source>
</evidence>
<dbReference type="AlphaFoldDB" id="A0A1R1Y6Q1"/>
<accession>A0A1R1Y6Q1</accession>
<gene>
    <name evidence="1" type="ORF">AYI70_g2727</name>
</gene>
<protein>
    <submittedName>
        <fullName evidence="1">Uncharacterized protein</fullName>
    </submittedName>
</protein>
<name>A0A1R1Y6Q1_9FUNG</name>
<keyword evidence="2" id="KW-1185">Reference proteome</keyword>